<organism evidence="4 5">
    <name type="scientific">Striga asiatica</name>
    <name type="common">Asiatic witchweed</name>
    <name type="synonym">Buchnera asiatica</name>
    <dbReference type="NCBI Taxonomy" id="4170"/>
    <lineage>
        <taxon>Eukaryota</taxon>
        <taxon>Viridiplantae</taxon>
        <taxon>Streptophyta</taxon>
        <taxon>Embryophyta</taxon>
        <taxon>Tracheophyta</taxon>
        <taxon>Spermatophyta</taxon>
        <taxon>Magnoliopsida</taxon>
        <taxon>eudicotyledons</taxon>
        <taxon>Gunneridae</taxon>
        <taxon>Pentapetalae</taxon>
        <taxon>asterids</taxon>
        <taxon>lamiids</taxon>
        <taxon>Lamiales</taxon>
        <taxon>Orobanchaceae</taxon>
        <taxon>Buchnereae</taxon>
        <taxon>Striga</taxon>
    </lineage>
</organism>
<keyword evidence="5" id="KW-1185">Reference proteome</keyword>
<keyword evidence="3" id="KW-0809">Transit peptide</keyword>
<comment type="caution">
    <text evidence="4">The sequence shown here is derived from an EMBL/GenBank/DDBJ whole genome shotgun (WGS) entry which is preliminary data.</text>
</comment>
<dbReference type="AlphaFoldDB" id="A0A5A7NZF5"/>
<accession>A0A5A7NZF5</accession>
<dbReference type="InterPro" id="IPR003690">
    <property type="entry name" value="MTERF"/>
</dbReference>
<evidence type="ECO:0000256" key="2">
    <source>
        <dbReference type="ARBA" id="ARBA00022472"/>
    </source>
</evidence>
<dbReference type="GO" id="GO:0006353">
    <property type="term" value="P:DNA-templated transcription termination"/>
    <property type="evidence" value="ECO:0007669"/>
    <property type="project" value="UniProtKB-KW"/>
</dbReference>
<dbReference type="InterPro" id="IPR038538">
    <property type="entry name" value="MTERF_sf"/>
</dbReference>
<keyword evidence="2" id="KW-0804">Transcription</keyword>
<comment type="similarity">
    <text evidence="1">Belongs to the mTERF family.</text>
</comment>
<protein>
    <submittedName>
        <fullName evidence="4">Mitochondrial transcription termination factorfamily protein</fullName>
    </submittedName>
</protein>
<evidence type="ECO:0000313" key="5">
    <source>
        <dbReference type="Proteomes" id="UP000325081"/>
    </source>
</evidence>
<dbReference type="FunFam" id="1.25.70.10:FF:000019">
    <property type="entry name" value="mTERF family protein"/>
    <property type="match status" value="1"/>
</dbReference>
<sequence length="585" mass="67270">MNRLNKRIISHFFKWVPLLCAKDYCIAANSNYYVTGPRHILQHLRFASTESALNLRNGGGSPRELAKRLRSTIEEAQAALLDYFHMTRSLQFLDAENMSKNTPDFLVKLLQKVNVDDGNVERLVARYLRYHPVNEFEPFFESIGLKPSEFSSLLPQNLMFLNDDELLMENYYVLCQYGIPRGRIGKIYKEAREVFGYNYGVLMSKLQPYENFGLKQSCIAKVVASSPRLLVGSGVDPDFAEFLKKLKDVGIEYDWLEKHISMKDSYDWKCMLEAIPSLHKLGLSDKQLRRIFTSHPDILLESSGRITFLLFGSLLKFGATSNIFRKVLLEFPKIRLVKFTRNFLHCYKFLVEINMDAQDIGKIVCSHVTVLGTCELKKVKSLTNLLNCGRSRLRQLINDDPFVLKKWVLGLKLVPLPLEKIAVDVRKVKTEFLVSLGFVENSKEIKKALKMLRGRGTELRERFDCLVEIGLRREDVIKMVKSNPHVLNQSTDVLRSKADALVKELGLSASDWGDYPKILLYTTARVKLRLLMYAWLKRKRFVRAGLTLCTLLSTSDEIFVKVYVNPHRGGKVYWNGLKKRVGSDD</sequence>
<keyword evidence="2" id="KW-0805">Transcription regulation</keyword>
<evidence type="ECO:0000256" key="3">
    <source>
        <dbReference type="ARBA" id="ARBA00022946"/>
    </source>
</evidence>
<evidence type="ECO:0000313" key="4">
    <source>
        <dbReference type="EMBL" id="GER25915.1"/>
    </source>
</evidence>
<dbReference type="Pfam" id="PF02536">
    <property type="entry name" value="mTERF"/>
    <property type="match status" value="2"/>
</dbReference>
<dbReference type="PANTHER" id="PTHR13068:SF118">
    <property type="match status" value="1"/>
</dbReference>
<keyword evidence="2" id="KW-0806">Transcription termination</keyword>
<dbReference type="OrthoDB" id="764594at2759"/>
<dbReference type="PANTHER" id="PTHR13068">
    <property type="entry name" value="CGI-12 PROTEIN-RELATED"/>
    <property type="match status" value="1"/>
</dbReference>
<dbReference type="GO" id="GO:0003676">
    <property type="term" value="F:nucleic acid binding"/>
    <property type="evidence" value="ECO:0007669"/>
    <property type="project" value="InterPro"/>
</dbReference>
<dbReference type="Gene3D" id="1.25.70.10">
    <property type="entry name" value="Transcription termination factor 3, mitochondrial"/>
    <property type="match status" value="2"/>
</dbReference>
<evidence type="ECO:0000256" key="1">
    <source>
        <dbReference type="ARBA" id="ARBA00007692"/>
    </source>
</evidence>
<dbReference type="Proteomes" id="UP000325081">
    <property type="component" value="Unassembled WGS sequence"/>
</dbReference>
<name>A0A5A7NZF5_STRAF</name>
<reference evidence="5" key="1">
    <citation type="journal article" date="2019" name="Curr. Biol.">
        <title>Genome Sequence of Striga asiatica Provides Insight into the Evolution of Plant Parasitism.</title>
        <authorList>
            <person name="Yoshida S."/>
            <person name="Kim S."/>
            <person name="Wafula E.K."/>
            <person name="Tanskanen J."/>
            <person name="Kim Y.M."/>
            <person name="Honaas L."/>
            <person name="Yang Z."/>
            <person name="Spallek T."/>
            <person name="Conn C.E."/>
            <person name="Ichihashi Y."/>
            <person name="Cheong K."/>
            <person name="Cui S."/>
            <person name="Der J.P."/>
            <person name="Gundlach H."/>
            <person name="Jiao Y."/>
            <person name="Hori C."/>
            <person name="Ishida J.K."/>
            <person name="Kasahara H."/>
            <person name="Kiba T."/>
            <person name="Kim M.S."/>
            <person name="Koo N."/>
            <person name="Laohavisit A."/>
            <person name="Lee Y.H."/>
            <person name="Lumba S."/>
            <person name="McCourt P."/>
            <person name="Mortimer J.C."/>
            <person name="Mutuku J.M."/>
            <person name="Nomura T."/>
            <person name="Sasaki-Sekimoto Y."/>
            <person name="Seto Y."/>
            <person name="Wang Y."/>
            <person name="Wakatake T."/>
            <person name="Sakakibara H."/>
            <person name="Demura T."/>
            <person name="Yamaguchi S."/>
            <person name="Yoneyama K."/>
            <person name="Manabe R.I."/>
            <person name="Nelson D.C."/>
            <person name="Schulman A.H."/>
            <person name="Timko M.P."/>
            <person name="dePamphilis C.W."/>
            <person name="Choi D."/>
            <person name="Shirasu K."/>
        </authorList>
    </citation>
    <scope>NUCLEOTIDE SEQUENCE [LARGE SCALE GENOMIC DNA]</scope>
    <source>
        <strain evidence="5">cv. UVA1</strain>
    </source>
</reference>
<dbReference type="SMART" id="SM00733">
    <property type="entry name" value="Mterf"/>
    <property type="match status" value="6"/>
</dbReference>
<dbReference type="EMBL" id="BKCP01000558">
    <property type="protein sequence ID" value="GER25915.1"/>
    <property type="molecule type" value="Genomic_DNA"/>
</dbReference>
<proteinExistence type="inferred from homology"/>
<gene>
    <name evidence="4" type="ORF">STAS_01528</name>
</gene>